<sequence length="164" mass="17892">MVEVPLVMNNTTFTATKVLYGWRIGFAERYVRGGHYELVEHSAALLRAFHILRQAGAQLVPVDARRADPSLQFTLQRNEIDELVIEHRLDALVSDGQSAAFHGACVSGYPSHCEPLAGGAKLWFYGARCSRDALPTLLLAYRQISAGVSAGQGRLRGALSTPTL</sequence>
<accession>A0A7M1KP01</accession>
<evidence type="ECO:0000313" key="1">
    <source>
        <dbReference type="EMBL" id="QOQ78136.1"/>
    </source>
</evidence>
<dbReference type="Proteomes" id="UP000594923">
    <property type="component" value="Chromosome"/>
</dbReference>
<reference evidence="1 2" key="1">
    <citation type="submission" date="2020-10" db="EMBL/GenBank/DDBJ databases">
        <title>High quality whole genome sequence of Pseudomonas poae PMA22.</title>
        <authorList>
            <person name="Hernandez J.G."/>
            <person name="Rodriguez P."/>
            <person name="Cuevas C."/>
            <person name="de la Calle F."/>
            <person name="Galan B."/>
            <person name="Garcia J.L."/>
        </authorList>
    </citation>
    <scope>NUCLEOTIDE SEQUENCE [LARGE SCALE GENOMIC DNA]</scope>
    <source>
        <strain evidence="1 2">PMA22</strain>
    </source>
</reference>
<gene>
    <name evidence="1" type="ORF">IMF22_01415</name>
</gene>
<dbReference type="EMBL" id="CP063073">
    <property type="protein sequence ID" value="QOQ78136.1"/>
    <property type="molecule type" value="Genomic_DNA"/>
</dbReference>
<protein>
    <submittedName>
        <fullName evidence="1">Uncharacterized protein</fullName>
    </submittedName>
</protein>
<dbReference type="AlphaFoldDB" id="A0A7M1KP01"/>
<name>A0A7M1KP01_9PSED</name>
<evidence type="ECO:0000313" key="2">
    <source>
        <dbReference type="Proteomes" id="UP000594923"/>
    </source>
</evidence>
<proteinExistence type="predicted"/>
<organism evidence="1 2">
    <name type="scientific">Pseudomonas poae</name>
    <dbReference type="NCBI Taxonomy" id="200451"/>
    <lineage>
        <taxon>Bacteria</taxon>
        <taxon>Pseudomonadati</taxon>
        <taxon>Pseudomonadota</taxon>
        <taxon>Gammaproteobacteria</taxon>
        <taxon>Pseudomonadales</taxon>
        <taxon>Pseudomonadaceae</taxon>
        <taxon>Pseudomonas</taxon>
    </lineage>
</organism>